<dbReference type="Gene3D" id="1.10.10.60">
    <property type="entry name" value="Homeodomain-like"/>
    <property type="match status" value="1"/>
</dbReference>
<organism evidence="3 4">
    <name type="scientific">Streptomyces luteolifulvus</name>
    <dbReference type="NCBI Taxonomy" id="2615112"/>
    <lineage>
        <taxon>Bacteria</taxon>
        <taxon>Bacillati</taxon>
        <taxon>Actinomycetota</taxon>
        <taxon>Actinomycetes</taxon>
        <taxon>Kitasatosporales</taxon>
        <taxon>Streptomycetaceae</taxon>
        <taxon>Streptomyces</taxon>
    </lineage>
</organism>
<feature type="coiled-coil region" evidence="1">
    <location>
        <begin position="86"/>
        <end position="113"/>
    </location>
</feature>
<dbReference type="Pfam" id="PF01527">
    <property type="entry name" value="HTH_Tnp_1"/>
    <property type="match status" value="1"/>
</dbReference>
<dbReference type="GO" id="GO:0003677">
    <property type="term" value="F:DNA binding"/>
    <property type="evidence" value="ECO:0007669"/>
    <property type="project" value="InterPro"/>
</dbReference>
<comment type="caution">
    <text evidence="3">The sequence shown here is derived from an EMBL/GenBank/DDBJ whole genome shotgun (WGS) entry which is preliminary data.</text>
</comment>
<dbReference type="GO" id="GO:0006313">
    <property type="term" value="P:DNA transposition"/>
    <property type="evidence" value="ECO:0007669"/>
    <property type="project" value="InterPro"/>
</dbReference>
<keyword evidence="1" id="KW-0175">Coiled coil</keyword>
<dbReference type="InterPro" id="IPR009057">
    <property type="entry name" value="Homeodomain-like_sf"/>
</dbReference>
<gene>
    <name evidence="3" type="ORF">F7R91_28855</name>
</gene>
<reference evidence="3 4" key="1">
    <citation type="submission" date="2019-09" db="EMBL/GenBank/DDBJ databases">
        <title>Screening of Novel Bioactive Compounds from Soil-Associated.</title>
        <authorList>
            <person name="Zhao S."/>
        </authorList>
    </citation>
    <scope>NUCLEOTIDE SEQUENCE [LARGE SCALE GENOMIC DNA]</scope>
    <source>
        <strain evidence="3 4">HIT-DPA4</strain>
    </source>
</reference>
<feature type="compositionally biased region" description="Low complexity" evidence="2">
    <location>
        <begin position="153"/>
        <end position="178"/>
    </location>
</feature>
<evidence type="ECO:0000313" key="4">
    <source>
        <dbReference type="Proteomes" id="UP000442707"/>
    </source>
</evidence>
<name>A0A6H9UUL5_9ACTN</name>
<evidence type="ECO:0000256" key="1">
    <source>
        <dbReference type="SAM" id="Coils"/>
    </source>
</evidence>
<evidence type="ECO:0000256" key="2">
    <source>
        <dbReference type="SAM" id="MobiDB-lite"/>
    </source>
</evidence>
<protein>
    <submittedName>
        <fullName evidence="3">Transposase</fullName>
    </submittedName>
</protein>
<dbReference type="EMBL" id="VZRB01000024">
    <property type="protein sequence ID" value="KAB1142521.1"/>
    <property type="molecule type" value="Genomic_DNA"/>
</dbReference>
<dbReference type="InterPro" id="IPR002514">
    <property type="entry name" value="Transposase_8"/>
</dbReference>
<dbReference type="Proteomes" id="UP000442707">
    <property type="component" value="Unassembled WGS sequence"/>
</dbReference>
<keyword evidence="4" id="KW-1185">Reference proteome</keyword>
<evidence type="ECO:0000313" key="3">
    <source>
        <dbReference type="EMBL" id="KAB1142521.1"/>
    </source>
</evidence>
<dbReference type="SUPFAM" id="SSF46689">
    <property type="entry name" value="Homeodomain-like"/>
    <property type="match status" value="1"/>
</dbReference>
<proteinExistence type="predicted"/>
<accession>A0A6H9UUL5</accession>
<sequence>MSLALRLILGHLTMGLDGPGRDAQVGRQSPYPEEFRKDAVALYRASGGKRTYAAVAGNLGITGEKLRTWVRKDTVRSAPEPSDSSVQSPAEELARLRAENQRLKAEKEWQLEREILRRAAADFAREVKEPPPPLGLHLRPPCRLRREADMPGPRRLPLRLLPAPRASTQAPRCAPGRAGRPRSPRSARSMPNTTAPTAPRASMRNSARGVGRSIASASRA</sequence>
<feature type="region of interest" description="Disordered" evidence="2">
    <location>
        <begin position="127"/>
        <end position="220"/>
    </location>
</feature>
<dbReference type="GO" id="GO:0004803">
    <property type="term" value="F:transposase activity"/>
    <property type="evidence" value="ECO:0007669"/>
    <property type="project" value="InterPro"/>
</dbReference>
<dbReference type="AlphaFoldDB" id="A0A6H9UUL5"/>